<evidence type="ECO:0000256" key="2">
    <source>
        <dbReference type="ARBA" id="ARBA00008655"/>
    </source>
</evidence>
<name>A0AA85K393_TRIRE</name>
<evidence type="ECO:0000313" key="9">
    <source>
        <dbReference type="WBParaSite" id="TREG1_51900.3"/>
    </source>
</evidence>
<sequence>MYLILYYGLIVIGCIPVLYRIPKVQYYTRFTVFCGVILLGSFYYAIRLAFHGRSYQNAWRYIKIMSFSGRLIGLHPVIENSEMLSEEPCIYVCNHQSCIDVASAAGVWPKRCTVVSKASLRLAGPMGIVMWLSNTICINRSSHKDAISAMQKASAAAKRDHVSVFIFPEGTRSDNDNLLPFKKGAFHMAIQCQFPIQPIVIEPYKRFLDHKNKVFEGATYRVRVLPRIETKGMNESQVDELLNETRAKMVEAFESMKVSTF</sequence>
<dbReference type="InterPro" id="IPR002123">
    <property type="entry name" value="Plipid/glycerol_acylTrfase"/>
</dbReference>
<keyword evidence="8" id="KW-1185">Reference proteome</keyword>
<dbReference type="PANTHER" id="PTHR10434">
    <property type="entry name" value="1-ACYL-SN-GLYCEROL-3-PHOSPHATE ACYLTRANSFERASE"/>
    <property type="match status" value="1"/>
</dbReference>
<reference evidence="8" key="1">
    <citation type="submission" date="2022-06" db="EMBL/GenBank/DDBJ databases">
        <authorList>
            <person name="Berger JAMES D."/>
            <person name="Berger JAMES D."/>
        </authorList>
    </citation>
    <scope>NUCLEOTIDE SEQUENCE [LARGE SCALE GENOMIC DNA]</scope>
</reference>
<evidence type="ECO:0000256" key="3">
    <source>
        <dbReference type="ARBA" id="ARBA00022679"/>
    </source>
</evidence>
<dbReference type="NCBIfam" id="TIGR00530">
    <property type="entry name" value="AGP_acyltrn"/>
    <property type="match status" value="1"/>
</dbReference>
<dbReference type="GO" id="GO:0005783">
    <property type="term" value="C:endoplasmic reticulum"/>
    <property type="evidence" value="ECO:0007669"/>
    <property type="project" value="TreeGrafter"/>
</dbReference>
<accession>A0AA85K393</accession>
<keyword evidence="6" id="KW-0472">Membrane</keyword>
<keyword evidence="5" id="KW-0444">Lipid biosynthesis</keyword>
<comment type="similarity">
    <text evidence="2 5">Belongs to the 1-acyl-sn-glycerol-3-phosphate acyltransferase family.</text>
</comment>
<dbReference type="AlphaFoldDB" id="A0AA85K393"/>
<keyword evidence="6" id="KW-1133">Transmembrane helix</keyword>
<feature type="domain" description="Phospholipid/glycerol acyltransferase" evidence="7">
    <location>
        <begin position="89"/>
        <end position="204"/>
    </location>
</feature>
<dbReference type="Pfam" id="PF01553">
    <property type="entry name" value="Acyltransferase"/>
    <property type="match status" value="1"/>
</dbReference>
<dbReference type="EC" id="2.3.1.51" evidence="5"/>
<dbReference type="InterPro" id="IPR004552">
    <property type="entry name" value="AGP_acyltrans"/>
</dbReference>
<evidence type="ECO:0000313" key="8">
    <source>
        <dbReference type="Proteomes" id="UP000050795"/>
    </source>
</evidence>
<dbReference type="SMART" id="SM00563">
    <property type="entry name" value="PlsC"/>
    <property type="match status" value="1"/>
</dbReference>
<dbReference type="GO" id="GO:0016020">
    <property type="term" value="C:membrane"/>
    <property type="evidence" value="ECO:0007669"/>
    <property type="project" value="InterPro"/>
</dbReference>
<keyword evidence="4 5" id="KW-0012">Acyltransferase</keyword>
<dbReference type="Proteomes" id="UP000050795">
    <property type="component" value="Unassembled WGS sequence"/>
</dbReference>
<keyword evidence="5" id="KW-0594">Phospholipid biosynthesis</keyword>
<feature type="transmembrane region" description="Helical" evidence="6">
    <location>
        <begin position="27"/>
        <end position="46"/>
    </location>
</feature>
<keyword evidence="5" id="KW-0443">Lipid metabolism</keyword>
<organism evidence="8 9">
    <name type="scientific">Trichobilharzia regenti</name>
    <name type="common">Nasal bird schistosome</name>
    <dbReference type="NCBI Taxonomy" id="157069"/>
    <lineage>
        <taxon>Eukaryota</taxon>
        <taxon>Metazoa</taxon>
        <taxon>Spiralia</taxon>
        <taxon>Lophotrochozoa</taxon>
        <taxon>Platyhelminthes</taxon>
        <taxon>Trematoda</taxon>
        <taxon>Digenea</taxon>
        <taxon>Strigeidida</taxon>
        <taxon>Schistosomatoidea</taxon>
        <taxon>Schistosomatidae</taxon>
        <taxon>Trichobilharzia</taxon>
    </lineage>
</organism>
<comment type="catalytic activity">
    <reaction evidence="5">
        <text>a 1-acyl-sn-glycero-3-phosphate + an acyl-CoA = a 1,2-diacyl-sn-glycero-3-phosphate + CoA</text>
        <dbReference type="Rhea" id="RHEA:19709"/>
        <dbReference type="ChEBI" id="CHEBI:57287"/>
        <dbReference type="ChEBI" id="CHEBI:57970"/>
        <dbReference type="ChEBI" id="CHEBI:58342"/>
        <dbReference type="ChEBI" id="CHEBI:58608"/>
        <dbReference type="EC" id="2.3.1.51"/>
    </reaction>
</comment>
<keyword evidence="5" id="KW-1208">Phospholipid metabolism</keyword>
<reference evidence="9" key="2">
    <citation type="submission" date="2023-11" db="UniProtKB">
        <authorList>
            <consortium name="WormBaseParasite"/>
        </authorList>
    </citation>
    <scope>IDENTIFICATION</scope>
</reference>
<dbReference type="GO" id="GO:0003841">
    <property type="term" value="F:1-acylglycerol-3-phosphate O-acyltransferase activity"/>
    <property type="evidence" value="ECO:0007669"/>
    <property type="project" value="UniProtKB-UniRule"/>
</dbReference>
<protein>
    <recommendedName>
        <fullName evidence="5">1-acyl-sn-glycerol-3-phosphate acyltransferase</fullName>
        <ecNumber evidence="5">2.3.1.51</ecNumber>
    </recommendedName>
</protein>
<evidence type="ECO:0000256" key="6">
    <source>
        <dbReference type="SAM" id="Phobius"/>
    </source>
</evidence>
<proteinExistence type="inferred from homology"/>
<feature type="transmembrane region" description="Helical" evidence="6">
    <location>
        <begin position="5"/>
        <end position="21"/>
    </location>
</feature>
<dbReference type="GO" id="GO:0006654">
    <property type="term" value="P:phosphatidic acid biosynthetic process"/>
    <property type="evidence" value="ECO:0007669"/>
    <property type="project" value="TreeGrafter"/>
</dbReference>
<dbReference type="WBParaSite" id="TREG1_51900.3">
    <property type="protein sequence ID" value="TREG1_51900.3"/>
    <property type="gene ID" value="TREG1_51900"/>
</dbReference>
<comment type="domain">
    <text evidence="5">The HXXXXD motif is essential for acyltransferase activity and may constitute the binding site for the phosphate moiety of the glycerol-3-phosphate.</text>
</comment>
<comment type="pathway">
    <text evidence="1">Phospholipid metabolism; CDP-diacylglycerol biosynthesis; CDP-diacylglycerol from sn-glycerol 3-phosphate: step 2/3.</text>
</comment>
<dbReference type="SUPFAM" id="SSF69593">
    <property type="entry name" value="Glycerol-3-phosphate (1)-acyltransferase"/>
    <property type="match status" value="1"/>
</dbReference>
<dbReference type="CDD" id="cd07989">
    <property type="entry name" value="LPLAT_AGPAT-like"/>
    <property type="match status" value="1"/>
</dbReference>
<keyword evidence="3 5" id="KW-0808">Transferase</keyword>
<evidence type="ECO:0000256" key="1">
    <source>
        <dbReference type="ARBA" id="ARBA00004728"/>
    </source>
</evidence>
<evidence type="ECO:0000256" key="5">
    <source>
        <dbReference type="RuleBase" id="RU361267"/>
    </source>
</evidence>
<evidence type="ECO:0000256" key="4">
    <source>
        <dbReference type="ARBA" id="ARBA00023315"/>
    </source>
</evidence>
<evidence type="ECO:0000259" key="7">
    <source>
        <dbReference type="SMART" id="SM00563"/>
    </source>
</evidence>
<dbReference type="PANTHER" id="PTHR10434:SF11">
    <property type="entry name" value="1-ACYL-SN-GLYCEROL-3-PHOSPHATE ACYLTRANSFERASE"/>
    <property type="match status" value="1"/>
</dbReference>
<keyword evidence="6" id="KW-0812">Transmembrane</keyword>